<dbReference type="SMART" id="SM00283">
    <property type="entry name" value="MA"/>
    <property type="match status" value="1"/>
</dbReference>
<keyword evidence="6" id="KW-1185">Reference proteome</keyword>
<dbReference type="EMBL" id="JBHTJZ010000005">
    <property type="protein sequence ID" value="MFD0958340.1"/>
    <property type="molecule type" value="Genomic_DNA"/>
</dbReference>
<dbReference type="Gene3D" id="1.10.287.950">
    <property type="entry name" value="Methyl-accepting chemotaxis protein"/>
    <property type="match status" value="1"/>
</dbReference>
<dbReference type="SUPFAM" id="SSF54631">
    <property type="entry name" value="CBS-domain pair"/>
    <property type="match status" value="1"/>
</dbReference>
<organism evidence="5 6">
    <name type="scientific">Paenibacillus chungangensis</name>
    <dbReference type="NCBI Taxonomy" id="696535"/>
    <lineage>
        <taxon>Bacteria</taxon>
        <taxon>Bacillati</taxon>
        <taxon>Bacillota</taxon>
        <taxon>Bacilli</taxon>
        <taxon>Bacillales</taxon>
        <taxon>Paenibacillaceae</taxon>
        <taxon>Paenibacillus</taxon>
    </lineage>
</organism>
<dbReference type="PRINTS" id="PR00260">
    <property type="entry name" value="CHEMTRNSDUCR"/>
</dbReference>
<dbReference type="PANTHER" id="PTHR32089:SF114">
    <property type="entry name" value="METHYL-ACCEPTING CHEMOTAXIS PROTEIN MCPB"/>
    <property type="match status" value="1"/>
</dbReference>
<sequence length="386" mass="42671">MENELEGCELVAATNTISTTSMNGRLREHVQEVPAVSAELTCREAIAVFRRNGTSECIVIVDERRRPAGIVMRNKFYLKLGHRFSADLYYDKPVMHLADASPLIVDAAMSPQAIIDLALGRSEDTIYDCVIVTYGERLSGALTMSHMLKLSRELQQEAMEEQMRIVASVVTRMHEIEEGIRSVQHSSVQGEEASVEMVDLTLAGKKGLDKMLEAFRLMTASSVHQEKQMRGLMNEVGSISGVSRLIKDLAEQSNLLAINASIEAARAGEHGKGFAVVASEVMKLANETKRSATEITANTESIVKAIEETALIVEQGREITASSESHVRDTEHIFNGLFKAAAGNRSGQQEIRELSDCAHRHSRHVAEEMEGLYRSYQNGLQIKDRI</sequence>
<gene>
    <name evidence="5" type="ORF">ACFQ2I_02975</name>
</gene>
<dbReference type="InterPro" id="IPR004089">
    <property type="entry name" value="MCPsignal_dom"/>
</dbReference>
<dbReference type="InterPro" id="IPR000644">
    <property type="entry name" value="CBS_dom"/>
</dbReference>
<evidence type="ECO:0000313" key="5">
    <source>
        <dbReference type="EMBL" id="MFD0958340.1"/>
    </source>
</evidence>
<evidence type="ECO:0000259" key="4">
    <source>
        <dbReference type="PROSITE" id="PS50111"/>
    </source>
</evidence>
<dbReference type="PROSITE" id="PS50111">
    <property type="entry name" value="CHEMOTAXIS_TRANSDUC_2"/>
    <property type="match status" value="1"/>
</dbReference>
<keyword evidence="1 3" id="KW-0807">Transducer</keyword>
<protein>
    <submittedName>
        <fullName evidence="5">Methyl-accepting chemotaxis protein</fullName>
    </submittedName>
</protein>
<evidence type="ECO:0000313" key="6">
    <source>
        <dbReference type="Proteomes" id="UP001596989"/>
    </source>
</evidence>
<comment type="caution">
    <text evidence="5">The sequence shown here is derived from an EMBL/GenBank/DDBJ whole genome shotgun (WGS) entry which is preliminary data.</text>
</comment>
<dbReference type="RefSeq" id="WP_377562099.1">
    <property type="nucleotide sequence ID" value="NZ_JBHTJZ010000005.1"/>
</dbReference>
<dbReference type="Pfam" id="PF00015">
    <property type="entry name" value="MCPsignal"/>
    <property type="match status" value="1"/>
</dbReference>
<name>A0ABW3HLI9_9BACL</name>
<evidence type="ECO:0000256" key="3">
    <source>
        <dbReference type="PROSITE-ProRule" id="PRU00284"/>
    </source>
</evidence>
<comment type="similarity">
    <text evidence="2">Belongs to the methyl-accepting chemotaxis (MCP) protein family.</text>
</comment>
<dbReference type="Gene3D" id="3.10.580.10">
    <property type="entry name" value="CBS-domain"/>
    <property type="match status" value="1"/>
</dbReference>
<dbReference type="Pfam" id="PF00571">
    <property type="entry name" value="CBS"/>
    <property type="match status" value="1"/>
</dbReference>
<evidence type="ECO:0000256" key="1">
    <source>
        <dbReference type="ARBA" id="ARBA00023224"/>
    </source>
</evidence>
<feature type="domain" description="Methyl-accepting transducer" evidence="4">
    <location>
        <begin position="160"/>
        <end position="373"/>
    </location>
</feature>
<dbReference type="Proteomes" id="UP001596989">
    <property type="component" value="Unassembled WGS sequence"/>
</dbReference>
<proteinExistence type="inferred from homology"/>
<dbReference type="InterPro" id="IPR004090">
    <property type="entry name" value="Chemotax_Me-accpt_rcpt"/>
</dbReference>
<evidence type="ECO:0000256" key="2">
    <source>
        <dbReference type="ARBA" id="ARBA00029447"/>
    </source>
</evidence>
<dbReference type="InterPro" id="IPR046342">
    <property type="entry name" value="CBS_dom_sf"/>
</dbReference>
<dbReference type="PANTHER" id="PTHR32089">
    <property type="entry name" value="METHYL-ACCEPTING CHEMOTAXIS PROTEIN MCPB"/>
    <property type="match status" value="1"/>
</dbReference>
<accession>A0ABW3HLI9</accession>
<dbReference type="SUPFAM" id="SSF58104">
    <property type="entry name" value="Methyl-accepting chemotaxis protein (MCP) signaling domain"/>
    <property type="match status" value="1"/>
</dbReference>
<reference evidence="6" key="1">
    <citation type="journal article" date="2019" name="Int. J. Syst. Evol. Microbiol.">
        <title>The Global Catalogue of Microorganisms (GCM) 10K type strain sequencing project: providing services to taxonomists for standard genome sequencing and annotation.</title>
        <authorList>
            <consortium name="The Broad Institute Genomics Platform"/>
            <consortium name="The Broad Institute Genome Sequencing Center for Infectious Disease"/>
            <person name="Wu L."/>
            <person name="Ma J."/>
        </authorList>
    </citation>
    <scope>NUCLEOTIDE SEQUENCE [LARGE SCALE GENOMIC DNA]</scope>
    <source>
        <strain evidence="6">CCUG 59129</strain>
    </source>
</reference>